<dbReference type="EnsemblMetazoa" id="MESCA011027-RA">
    <property type="protein sequence ID" value="MESCA011027-PA"/>
    <property type="gene ID" value="MESCA011027"/>
</dbReference>
<dbReference type="EMBL" id="CAQQ02379403">
    <property type="status" value="NOT_ANNOTATED_CDS"/>
    <property type="molecule type" value="Genomic_DNA"/>
</dbReference>
<evidence type="ECO:0000313" key="3">
    <source>
        <dbReference type="Proteomes" id="UP000015102"/>
    </source>
</evidence>
<accession>T1H428</accession>
<dbReference type="HOGENOM" id="CLU_2419346_0_0_1"/>
<name>T1H428_MEGSC</name>
<sequence>KRLFNFKFRFLFGKKRVVVSGDKESPCRSKRVKTQQPSPSGSRRVKPSCSFPHKTHENKNGDSEFCMKMCILRDNVARKVAYVEPRFQRTFC</sequence>
<reference evidence="3" key="1">
    <citation type="submission" date="2013-02" db="EMBL/GenBank/DDBJ databases">
        <authorList>
            <person name="Hughes D."/>
        </authorList>
    </citation>
    <scope>NUCLEOTIDE SEQUENCE</scope>
    <source>
        <strain>Durham</strain>
        <strain evidence="3">NC isolate 2 -- Noor lab</strain>
    </source>
</reference>
<protein>
    <submittedName>
        <fullName evidence="2">Uncharacterized protein</fullName>
    </submittedName>
</protein>
<dbReference type="Proteomes" id="UP000015102">
    <property type="component" value="Unassembled WGS sequence"/>
</dbReference>
<organism evidence="2 3">
    <name type="scientific">Megaselia scalaris</name>
    <name type="common">Humpbacked fly</name>
    <name type="synonym">Phora scalaris</name>
    <dbReference type="NCBI Taxonomy" id="36166"/>
    <lineage>
        <taxon>Eukaryota</taxon>
        <taxon>Metazoa</taxon>
        <taxon>Ecdysozoa</taxon>
        <taxon>Arthropoda</taxon>
        <taxon>Hexapoda</taxon>
        <taxon>Insecta</taxon>
        <taxon>Pterygota</taxon>
        <taxon>Neoptera</taxon>
        <taxon>Endopterygota</taxon>
        <taxon>Diptera</taxon>
        <taxon>Brachycera</taxon>
        <taxon>Muscomorpha</taxon>
        <taxon>Platypezoidea</taxon>
        <taxon>Phoridae</taxon>
        <taxon>Megaseliini</taxon>
        <taxon>Megaselia</taxon>
    </lineage>
</organism>
<feature type="region of interest" description="Disordered" evidence="1">
    <location>
        <begin position="22"/>
        <end position="57"/>
    </location>
</feature>
<keyword evidence="3" id="KW-1185">Reference proteome</keyword>
<reference evidence="2" key="2">
    <citation type="submission" date="2015-06" db="UniProtKB">
        <authorList>
            <consortium name="EnsemblMetazoa"/>
        </authorList>
    </citation>
    <scope>IDENTIFICATION</scope>
</reference>
<dbReference type="EMBL" id="CAQQ02379404">
    <property type="status" value="NOT_ANNOTATED_CDS"/>
    <property type="molecule type" value="Genomic_DNA"/>
</dbReference>
<dbReference type="EMBL" id="CAQQ02379402">
    <property type="status" value="NOT_ANNOTATED_CDS"/>
    <property type="molecule type" value="Genomic_DNA"/>
</dbReference>
<evidence type="ECO:0000313" key="2">
    <source>
        <dbReference type="EnsemblMetazoa" id="MESCA011027-PA"/>
    </source>
</evidence>
<proteinExistence type="predicted"/>
<dbReference type="AlphaFoldDB" id="T1H428"/>
<evidence type="ECO:0000256" key="1">
    <source>
        <dbReference type="SAM" id="MobiDB-lite"/>
    </source>
</evidence>